<keyword evidence="10" id="KW-1185">Reference proteome</keyword>
<evidence type="ECO:0000256" key="4">
    <source>
        <dbReference type="ARBA" id="ARBA00023136"/>
    </source>
</evidence>
<comment type="subcellular location">
    <subcellularLocation>
        <location evidence="1">Membrane</location>
        <topology evidence="1">Multi-pass membrane protein</topology>
    </subcellularLocation>
</comment>
<dbReference type="PANTHER" id="PTHR33048:SF47">
    <property type="entry name" value="INTEGRAL MEMBRANE PROTEIN-RELATED"/>
    <property type="match status" value="1"/>
</dbReference>
<dbReference type="OrthoDB" id="5417844at2759"/>
<comment type="caution">
    <text evidence="9">The sequence shown here is derived from an EMBL/GenBank/DDBJ whole genome shotgun (WGS) entry which is preliminary data.</text>
</comment>
<feature type="transmembrane region" description="Helical" evidence="7">
    <location>
        <begin position="6"/>
        <end position="29"/>
    </location>
</feature>
<feature type="transmembrane region" description="Helical" evidence="7">
    <location>
        <begin position="173"/>
        <end position="194"/>
    </location>
</feature>
<gene>
    <name evidence="9" type="ORF">FZEAL_7644</name>
</gene>
<protein>
    <recommendedName>
        <fullName evidence="8">Rhodopsin domain-containing protein</fullName>
    </recommendedName>
</protein>
<reference evidence="9" key="2">
    <citation type="submission" date="2020-05" db="EMBL/GenBank/DDBJ databases">
        <authorList>
            <person name="Kim H.-S."/>
            <person name="Proctor R.H."/>
            <person name="Brown D.W."/>
        </authorList>
    </citation>
    <scope>NUCLEOTIDE SEQUENCE</scope>
    <source>
        <strain evidence="9">NRRL 22465</strain>
    </source>
</reference>
<feature type="transmembrane region" description="Helical" evidence="7">
    <location>
        <begin position="41"/>
        <end position="62"/>
    </location>
</feature>
<keyword evidence="2 7" id="KW-0812">Transmembrane</keyword>
<sequence length="377" mass="41635">MRDETPSIYAAAGVTLPLATIALALRMVARRITKAGYGWDDAFAAVGWLGAVGILTNGLVWIGNGLGRPMEEGLSDDYTYDDKLRTAWLQLWLTSFTYTFAIAFSKFAILTFYWRIFQYSDIRIPIQILSVVTVGWFILRLFLVTLQCIPINALWDLAGAARAAKCHVHESTFFFSTVLTHVLLDCAILALPAIEVGKLHLPKGQKVAVILLFMFGIMTCLASIFVLVASFRFESDSKEMNLQFAQHYAWSIVECNFAVIAGCLPMLRPVVRRCLPGSFLGSDGKSEPISLPFSNGINLDGAYTQTISNDHDGSSSTHELANSDAGPPDFEAGDWSHAMQAHISSPWRKYTSPKDLEDCEQGIRVHNEPAVKIDRSG</sequence>
<dbReference type="GO" id="GO:0016020">
    <property type="term" value="C:membrane"/>
    <property type="evidence" value="ECO:0007669"/>
    <property type="project" value="UniProtKB-SubCell"/>
</dbReference>
<evidence type="ECO:0000256" key="6">
    <source>
        <dbReference type="SAM" id="MobiDB-lite"/>
    </source>
</evidence>
<dbReference type="InterPro" id="IPR052337">
    <property type="entry name" value="SAT4-like"/>
</dbReference>
<dbReference type="PANTHER" id="PTHR33048">
    <property type="entry name" value="PTH11-LIKE INTEGRAL MEMBRANE PROTEIN (AFU_ORTHOLOGUE AFUA_5G11245)"/>
    <property type="match status" value="1"/>
</dbReference>
<feature type="compositionally biased region" description="Polar residues" evidence="6">
    <location>
        <begin position="308"/>
        <end position="320"/>
    </location>
</feature>
<evidence type="ECO:0000259" key="8">
    <source>
        <dbReference type="Pfam" id="PF20684"/>
    </source>
</evidence>
<comment type="similarity">
    <text evidence="5">Belongs to the SAT4 family.</text>
</comment>
<evidence type="ECO:0000256" key="3">
    <source>
        <dbReference type="ARBA" id="ARBA00022989"/>
    </source>
</evidence>
<feature type="transmembrane region" description="Helical" evidence="7">
    <location>
        <begin position="126"/>
        <end position="153"/>
    </location>
</feature>
<dbReference type="AlphaFoldDB" id="A0A8H4XIG1"/>
<feature type="domain" description="Rhodopsin" evidence="8">
    <location>
        <begin position="25"/>
        <end position="273"/>
    </location>
</feature>
<evidence type="ECO:0000313" key="9">
    <source>
        <dbReference type="EMBL" id="KAF4975591.1"/>
    </source>
</evidence>
<keyword evidence="4 7" id="KW-0472">Membrane</keyword>
<proteinExistence type="inferred from homology"/>
<name>A0A8H4XIG1_9HYPO</name>
<evidence type="ECO:0000256" key="1">
    <source>
        <dbReference type="ARBA" id="ARBA00004141"/>
    </source>
</evidence>
<dbReference type="Pfam" id="PF20684">
    <property type="entry name" value="Fung_rhodopsin"/>
    <property type="match status" value="1"/>
</dbReference>
<feature type="transmembrane region" description="Helical" evidence="7">
    <location>
        <begin position="206"/>
        <end position="228"/>
    </location>
</feature>
<reference evidence="9" key="1">
    <citation type="journal article" date="2020" name="BMC Genomics">
        <title>Correction to: Identification and distribution of gene clusters required for synthesis of sphingolipid metabolism inhibitors in diverse species of the filamentous fungus Fusarium.</title>
        <authorList>
            <person name="Kim H.S."/>
            <person name="Lohmar J.M."/>
            <person name="Busman M."/>
            <person name="Brown D.W."/>
            <person name="Naumann T.A."/>
            <person name="Divon H.H."/>
            <person name="Lysoe E."/>
            <person name="Uhlig S."/>
            <person name="Proctor R.H."/>
        </authorList>
    </citation>
    <scope>NUCLEOTIDE SEQUENCE</scope>
    <source>
        <strain evidence="9">NRRL 22465</strain>
    </source>
</reference>
<evidence type="ECO:0000313" key="10">
    <source>
        <dbReference type="Proteomes" id="UP000635477"/>
    </source>
</evidence>
<dbReference type="EMBL" id="JABEYC010000625">
    <property type="protein sequence ID" value="KAF4975591.1"/>
    <property type="molecule type" value="Genomic_DNA"/>
</dbReference>
<feature type="transmembrane region" description="Helical" evidence="7">
    <location>
        <begin position="91"/>
        <end position="114"/>
    </location>
</feature>
<dbReference type="InterPro" id="IPR049326">
    <property type="entry name" value="Rhodopsin_dom_fungi"/>
</dbReference>
<dbReference type="Proteomes" id="UP000635477">
    <property type="component" value="Unassembled WGS sequence"/>
</dbReference>
<organism evidence="9 10">
    <name type="scientific">Fusarium zealandicum</name>
    <dbReference type="NCBI Taxonomy" id="1053134"/>
    <lineage>
        <taxon>Eukaryota</taxon>
        <taxon>Fungi</taxon>
        <taxon>Dikarya</taxon>
        <taxon>Ascomycota</taxon>
        <taxon>Pezizomycotina</taxon>
        <taxon>Sordariomycetes</taxon>
        <taxon>Hypocreomycetidae</taxon>
        <taxon>Hypocreales</taxon>
        <taxon>Nectriaceae</taxon>
        <taxon>Fusarium</taxon>
        <taxon>Fusarium staphyleae species complex</taxon>
    </lineage>
</organism>
<evidence type="ECO:0000256" key="7">
    <source>
        <dbReference type="SAM" id="Phobius"/>
    </source>
</evidence>
<evidence type="ECO:0000256" key="5">
    <source>
        <dbReference type="ARBA" id="ARBA00038359"/>
    </source>
</evidence>
<feature type="region of interest" description="Disordered" evidence="6">
    <location>
        <begin position="308"/>
        <end position="333"/>
    </location>
</feature>
<keyword evidence="3 7" id="KW-1133">Transmembrane helix</keyword>
<evidence type="ECO:0000256" key="2">
    <source>
        <dbReference type="ARBA" id="ARBA00022692"/>
    </source>
</evidence>
<accession>A0A8H4XIG1</accession>